<dbReference type="InterPro" id="IPR002669">
    <property type="entry name" value="UreD"/>
</dbReference>
<comment type="subunit">
    <text evidence="3">UreD, UreF and UreG form a complex that acts as a GTP-hydrolysis-dependent molecular chaperone, activating the urease apoprotein by helping to assemble the nickel containing metallocenter of UreC. The UreE protein probably delivers the nickel.</text>
</comment>
<keyword evidence="5" id="KW-1185">Reference proteome</keyword>
<comment type="similarity">
    <text evidence="1 3">Belongs to the UreD family.</text>
</comment>
<sequence>MTENKFGKLSRLFLRTGLREGKTILEDVSFTAPYKIMNPFPRKDGGISVMPLCASAGIMEGDRQEFDFFVTEGTNLEFLSQSFDKVHKMKEGEAVRHVKAQVEKNAVFYYYPQPVIPYAQSAFESTMEFDLADKSSGLFLLEIISCGRKASDERFRYRKFASRVNIRRDGQLIYRDNTRYEPHKTDMEGLGMYEGYTHMANIFLSGPAINMQEQIWEVLENEKECEGGVTQLVQGDLAVRILGHRAQKLQETAEEIKAIFEEANSGNE</sequence>
<organism evidence="4 5">
    <name type="scientific">Blautia luti</name>
    <dbReference type="NCBI Taxonomy" id="89014"/>
    <lineage>
        <taxon>Bacteria</taxon>
        <taxon>Bacillati</taxon>
        <taxon>Bacillota</taxon>
        <taxon>Clostridia</taxon>
        <taxon>Lachnospirales</taxon>
        <taxon>Lachnospiraceae</taxon>
        <taxon>Blautia</taxon>
    </lineage>
</organism>
<evidence type="ECO:0000256" key="2">
    <source>
        <dbReference type="ARBA" id="ARBA00023186"/>
    </source>
</evidence>
<name>A0A564VNR9_9FIRM</name>
<keyword evidence="3" id="KW-0996">Nickel insertion</keyword>
<comment type="subcellular location">
    <subcellularLocation>
        <location evidence="3">Cytoplasm</location>
    </subcellularLocation>
</comment>
<proteinExistence type="inferred from homology"/>
<accession>A0A564VNR9</accession>
<evidence type="ECO:0000313" key="5">
    <source>
        <dbReference type="Proteomes" id="UP000408482"/>
    </source>
</evidence>
<gene>
    <name evidence="4" type="primary">ureH</name>
    <name evidence="3" type="synonym">ureD</name>
    <name evidence="4" type="ORF">RSSSTS7063_02693</name>
</gene>
<comment type="function">
    <text evidence="3">Required for maturation of urease via the functional incorporation of the urease nickel metallocenter.</text>
</comment>
<keyword evidence="3" id="KW-0963">Cytoplasm</keyword>
<dbReference type="HAMAP" id="MF_01384">
    <property type="entry name" value="UreD"/>
    <property type="match status" value="1"/>
</dbReference>
<dbReference type="GO" id="GO:0005737">
    <property type="term" value="C:cytoplasm"/>
    <property type="evidence" value="ECO:0007669"/>
    <property type="project" value="UniProtKB-SubCell"/>
</dbReference>
<evidence type="ECO:0000256" key="3">
    <source>
        <dbReference type="HAMAP-Rule" id="MF_01384"/>
    </source>
</evidence>
<dbReference type="EMBL" id="CABHNW010000037">
    <property type="protein sequence ID" value="VUX34246.1"/>
    <property type="molecule type" value="Genomic_DNA"/>
</dbReference>
<dbReference type="RefSeq" id="WP_243121607.1">
    <property type="nucleotide sequence ID" value="NZ_CABHMX010000001.1"/>
</dbReference>
<evidence type="ECO:0000256" key="1">
    <source>
        <dbReference type="ARBA" id="ARBA00007177"/>
    </source>
</evidence>
<protein>
    <recommendedName>
        <fullName evidence="3">Urease accessory protein UreD</fullName>
    </recommendedName>
</protein>
<dbReference type="PANTHER" id="PTHR33643">
    <property type="entry name" value="UREASE ACCESSORY PROTEIN D"/>
    <property type="match status" value="1"/>
</dbReference>
<dbReference type="PANTHER" id="PTHR33643:SF1">
    <property type="entry name" value="UREASE ACCESSORY PROTEIN D"/>
    <property type="match status" value="1"/>
</dbReference>
<dbReference type="GO" id="GO:0016151">
    <property type="term" value="F:nickel cation binding"/>
    <property type="evidence" value="ECO:0007669"/>
    <property type="project" value="UniProtKB-UniRule"/>
</dbReference>
<dbReference type="Pfam" id="PF01774">
    <property type="entry name" value="UreD"/>
    <property type="match status" value="1"/>
</dbReference>
<keyword evidence="2 3" id="KW-0143">Chaperone</keyword>
<evidence type="ECO:0000313" key="4">
    <source>
        <dbReference type="EMBL" id="VUX34246.1"/>
    </source>
</evidence>
<reference evidence="4 5" key="1">
    <citation type="submission" date="2019-07" db="EMBL/GenBank/DDBJ databases">
        <authorList>
            <person name="Hibberd C M."/>
            <person name="Gehrig L. J."/>
            <person name="Chang H.-W."/>
            <person name="Venkatesh S."/>
        </authorList>
    </citation>
    <scope>NUCLEOTIDE SEQUENCE [LARGE SCALE GENOMIC DNA]</scope>
    <source>
        <strain evidence="4">Blautia_luti_SSTS_Bg7063</strain>
    </source>
</reference>
<dbReference type="Proteomes" id="UP000408482">
    <property type="component" value="Unassembled WGS sequence"/>
</dbReference>
<dbReference type="AlphaFoldDB" id="A0A564VNR9"/>